<evidence type="ECO:0000259" key="4">
    <source>
        <dbReference type="PROSITE" id="PS50110"/>
    </source>
</evidence>
<reference evidence="5 6" key="1">
    <citation type="submission" date="2019-08" db="EMBL/GenBank/DDBJ databases">
        <title>Complete genome sequence of Candidatus Uab amorphum.</title>
        <authorList>
            <person name="Shiratori T."/>
            <person name="Suzuki S."/>
            <person name="Kakizawa Y."/>
            <person name="Ishida K."/>
        </authorList>
    </citation>
    <scope>NUCLEOTIDE SEQUENCE [LARGE SCALE GENOMIC DNA]</scope>
    <source>
        <strain evidence="5 6">SRT547</strain>
    </source>
</reference>
<keyword evidence="2" id="KW-0902">Two-component regulatory system</keyword>
<dbReference type="EMBL" id="AP019860">
    <property type="protein sequence ID" value="BBM86922.1"/>
    <property type="molecule type" value="Genomic_DNA"/>
</dbReference>
<dbReference type="SMART" id="SM00448">
    <property type="entry name" value="REC"/>
    <property type="match status" value="1"/>
</dbReference>
<dbReference type="RefSeq" id="WP_151970958.1">
    <property type="nucleotide sequence ID" value="NZ_AP019860.1"/>
</dbReference>
<dbReference type="PROSITE" id="PS50110">
    <property type="entry name" value="RESPONSE_REGULATORY"/>
    <property type="match status" value="1"/>
</dbReference>
<dbReference type="OrthoDB" id="9790669at2"/>
<name>A0A5S9F761_UABAM</name>
<dbReference type="Proteomes" id="UP000326354">
    <property type="component" value="Chromosome"/>
</dbReference>
<feature type="domain" description="Response regulatory" evidence="4">
    <location>
        <begin position="3"/>
        <end position="118"/>
    </location>
</feature>
<feature type="modified residue" description="4-aspartylphosphate" evidence="3">
    <location>
        <position position="51"/>
    </location>
</feature>
<dbReference type="SUPFAM" id="SSF52172">
    <property type="entry name" value="CheY-like"/>
    <property type="match status" value="1"/>
</dbReference>
<proteinExistence type="predicted"/>
<keyword evidence="6" id="KW-1185">Reference proteome</keyword>
<dbReference type="InterPro" id="IPR001789">
    <property type="entry name" value="Sig_transdc_resp-reg_receiver"/>
</dbReference>
<dbReference type="AlphaFoldDB" id="A0A5S9F761"/>
<dbReference type="KEGG" id="uam:UABAM_05324"/>
<evidence type="ECO:0000256" key="1">
    <source>
        <dbReference type="ARBA" id="ARBA00022553"/>
    </source>
</evidence>
<dbReference type="Gene3D" id="3.40.50.2300">
    <property type="match status" value="1"/>
</dbReference>
<evidence type="ECO:0000313" key="6">
    <source>
        <dbReference type="Proteomes" id="UP000326354"/>
    </source>
</evidence>
<evidence type="ECO:0000256" key="3">
    <source>
        <dbReference type="PROSITE-ProRule" id="PRU00169"/>
    </source>
</evidence>
<dbReference type="PANTHER" id="PTHR45339">
    <property type="entry name" value="HYBRID SIGNAL TRANSDUCTION HISTIDINE KINASE J"/>
    <property type="match status" value="1"/>
</dbReference>
<sequence length="118" mass="13266">MKKILIIEDIEDNRDLLIQLLEDDYELLEAEEAITGISISQRQQPDLILMDISLPRMDGLQATQILKNNALTKHIPIIAVTGNAMVGDREKALSAGCDEYVTKPIDISTIFDVIERFI</sequence>
<protein>
    <submittedName>
        <fullName evidence="5">Response regulator</fullName>
    </submittedName>
</protein>
<accession>A0A5S9F761</accession>
<dbReference type="PANTHER" id="PTHR45339:SF1">
    <property type="entry name" value="HYBRID SIGNAL TRANSDUCTION HISTIDINE KINASE J"/>
    <property type="match status" value="1"/>
</dbReference>
<dbReference type="Pfam" id="PF00072">
    <property type="entry name" value="Response_reg"/>
    <property type="match status" value="1"/>
</dbReference>
<evidence type="ECO:0000256" key="2">
    <source>
        <dbReference type="ARBA" id="ARBA00023012"/>
    </source>
</evidence>
<evidence type="ECO:0000313" key="5">
    <source>
        <dbReference type="EMBL" id="BBM86922.1"/>
    </source>
</evidence>
<gene>
    <name evidence="5" type="ORF">UABAM_05324</name>
</gene>
<organism evidence="5 6">
    <name type="scientific">Uabimicrobium amorphum</name>
    <dbReference type="NCBI Taxonomy" id="2596890"/>
    <lineage>
        <taxon>Bacteria</taxon>
        <taxon>Pseudomonadati</taxon>
        <taxon>Planctomycetota</taxon>
        <taxon>Candidatus Uabimicrobiia</taxon>
        <taxon>Candidatus Uabimicrobiales</taxon>
        <taxon>Candidatus Uabimicrobiaceae</taxon>
        <taxon>Candidatus Uabimicrobium</taxon>
    </lineage>
</organism>
<keyword evidence="1 3" id="KW-0597">Phosphoprotein</keyword>
<dbReference type="GO" id="GO:0000160">
    <property type="term" value="P:phosphorelay signal transduction system"/>
    <property type="evidence" value="ECO:0007669"/>
    <property type="project" value="UniProtKB-KW"/>
</dbReference>
<dbReference type="InterPro" id="IPR011006">
    <property type="entry name" value="CheY-like_superfamily"/>
</dbReference>